<evidence type="ECO:0000313" key="3">
    <source>
        <dbReference type="Proteomes" id="UP001151582"/>
    </source>
</evidence>
<dbReference type="AlphaFoldDB" id="A0A9W8EBQ3"/>
<reference evidence="2" key="1">
    <citation type="submission" date="2022-07" db="EMBL/GenBank/DDBJ databases">
        <title>Phylogenomic reconstructions and comparative analyses of Kickxellomycotina fungi.</title>
        <authorList>
            <person name="Reynolds N.K."/>
            <person name="Stajich J.E."/>
            <person name="Barry K."/>
            <person name="Grigoriev I.V."/>
            <person name="Crous P."/>
            <person name="Smith M.E."/>
        </authorList>
    </citation>
    <scope>NUCLEOTIDE SEQUENCE</scope>
    <source>
        <strain evidence="2">RSA 567</strain>
    </source>
</reference>
<dbReference type="InterPro" id="IPR009836">
    <property type="entry name" value="GRDP-like"/>
</dbReference>
<dbReference type="Pfam" id="PF07173">
    <property type="entry name" value="GRDP-like"/>
    <property type="match status" value="2"/>
</dbReference>
<accession>A0A9W8EBQ3</accession>
<proteinExistence type="predicted"/>
<dbReference type="PANTHER" id="PTHR34365:SF7">
    <property type="entry name" value="GLYCINE-RICH DOMAIN-CONTAINING PROTEIN 1"/>
    <property type="match status" value="1"/>
</dbReference>
<dbReference type="Proteomes" id="UP001151582">
    <property type="component" value="Unassembled WGS sequence"/>
</dbReference>
<dbReference type="PANTHER" id="PTHR34365">
    <property type="entry name" value="ENOLASE (DUF1399)"/>
    <property type="match status" value="1"/>
</dbReference>
<evidence type="ECO:0000256" key="1">
    <source>
        <dbReference type="SAM" id="MobiDB-lite"/>
    </source>
</evidence>
<dbReference type="EMBL" id="JANBQB010000001">
    <property type="protein sequence ID" value="KAJ1985393.1"/>
    <property type="molecule type" value="Genomic_DNA"/>
</dbReference>
<feature type="region of interest" description="Disordered" evidence="1">
    <location>
        <begin position="1"/>
        <end position="21"/>
    </location>
</feature>
<dbReference type="OrthoDB" id="2684236at2759"/>
<organism evidence="2 3">
    <name type="scientific">Dimargaris verticillata</name>
    <dbReference type="NCBI Taxonomy" id="2761393"/>
    <lineage>
        <taxon>Eukaryota</taxon>
        <taxon>Fungi</taxon>
        <taxon>Fungi incertae sedis</taxon>
        <taxon>Zoopagomycota</taxon>
        <taxon>Kickxellomycotina</taxon>
        <taxon>Dimargaritomycetes</taxon>
        <taxon>Dimargaritales</taxon>
        <taxon>Dimargaritaceae</taxon>
        <taxon>Dimargaris</taxon>
    </lineage>
</organism>
<keyword evidence="3" id="KW-1185">Reference proteome</keyword>
<comment type="caution">
    <text evidence="2">The sequence shown here is derived from an EMBL/GenBank/DDBJ whole genome shotgun (WGS) entry which is preliminary data.</text>
</comment>
<evidence type="ECO:0000313" key="2">
    <source>
        <dbReference type="EMBL" id="KAJ1985393.1"/>
    </source>
</evidence>
<protein>
    <submittedName>
        <fullName evidence="2">Uncharacterized protein</fullName>
    </submittedName>
</protein>
<gene>
    <name evidence="2" type="ORF">H4R34_000047</name>
</gene>
<name>A0A9W8EBQ3_9FUNG</name>
<sequence>MHNPFHRQKSKDSANSRGTVNSINKDTVRHYTTLLKWFHELEQTDPTQDKCYLLLAEQRYGLWLELLRDWAGEPDDIPIPPIDVAYIWHAHMISPVKYMQDVQRLAPAANILQYAMPLQRLHAVYENGKTPEAMSVRYWEKHTQLPYLLTPLGDSSYLARCPWCTTKFTLAWPTIIALRGQVLPDAPVTCPSCHAPWDRDVVSGHQFWSDVQAYLYGPTRTPLAGALVDPGTSTLQPELAHRDLDRLFQGLSETKVSRLVSDWKACQWCFITRAFDEVQQRLAKTTTKEKVRTTTVDQMFAAYREIVTPTSLDLCGAVLRQRTFIHAMQTVHWSYPVSLLKSVRYYRRFIGLVVLYPDSSLIPTLNVDLVWQTHLMHPQVYSDYTVHTLGRYVDHDNYHPEEMVGMQFMATAAYWRRRYRSPFTLKDLQKQCQHSWRIAASIACPPFGVHNFRKYFHLETIMRHLALLNPHRSTRAKGPSPIPVNVWDCRYLGASVSRIPPDWVDLDAGYGYSVAGAHQSSQYPGWGRLPINSTHSMNLGSEYRAKLEEMQLGIEAH</sequence>